<name>A0ABV1W2Y4_9ACTN</name>
<reference evidence="3 4" key="1">
    <citation type="submission" date="2024-06" db="EMBL/GenBank/DDBJ databases">
        <title>The Natural Products Discovery Center: Release of the First 8490 Sequenced Strains for Exploring Actinobacteria Biosynthetic Diversity.</title>
        <authorList>
            <person name="Kalkreuter E."/>
            <person name="Kautsar S.A."/>
            <person name="Yang D."/>
            <person name="Bader C.D."/>
            <person name="Teijaro C.N."/>
            <person name="Fluegel L."/>
            <person name="Davis C.M."/>
            <person name="Simpson J.R."/>
            <person name="Lauterbach L."/>
            <person name="Steele A.D."/>
            <person name="Gui C."/>
            <person name="Meng S."/>
            <person name="Li G."/>
            <person name="Viehrig K."/>
            <person name="Ye F."/>
            <person name="Su P."/>
            <person name="Kiefer A.F."/>
            <person name="Nichols A."/>
            <person name="Cepeda A.J."/>
            <person name="Yan W."/>
            <person name="Fan B."/>
            <person name="Jiang Y."/>
            <person name="Adhikari A."/>
            <person name="Zheng C.-J."/>
            <person name="Schuster L."/>
            <person name="Cowan T.M."/>
            <person name="Smanski M.J."/>
            <person name="Chevrette M.G."/>
            <person name="De Carvalho L.P.S."/>
            <person name="Shen B."/>
        </authorList>
    </citation>
    <scope>NUCLEOTIDE SEQUENCE [LARGE SCALE GENOMIC DNA]</scope>
    <source>
        <strain evidence="3 4">NPDC000634</strain>
    </source>
</reference>
<feature type="non-terminal residue" evidence="3">
    <location>
        <position position="56"/>
    </location>
</feature>
<protein>
    <submittedName>
        <fullName evidence="3">Aldehyde dehydrogenase family protein</fullName>
    </submittedName>
</protein>
<comment type="caution">
    <text evidence="3">The sequence shown here is derived from an EMBL/GenBank/DDBJ whole genome shotgun (WGS) entry which is preliminary data.</text>
</comment>
<feature type="domain" description="Aldehyde dehydrogenase" evidence="2">
    <location>
        <begin position="19"/>
        <end position="55"/>
    </location>
</feature>
<dbReference type="InterPro" id="IPR016161">
    <property type="entry name" value="Ald_DH/histidinol_DH"/>
</dbReference>
<evidence type="ECO:0000313" key="3">
    <source>
        <dbReference type="EMBL" id="MER6977992.1"/>
    </source>
</evidence>
<gene>
    <name evidence="3" type="ORF">ABT317_13440</name>
</gene>
<keyword evidence="1" id="KW-0560">Oxidoreductase</keyword>
<dbReference type="SUPFAM" id="SSF53720">
    <property type="entry name" value="ALDH-like"/>
    <property type="match status" value="1"/>
</dbReference>
<proteinExistence type="predicted"/>
<evidence type="ECO:0000256" key="1">
    <source>
        <dbReference type="ARBA" id="ARBA00023002"/>
    </source>
</evidence>
<accession>A0ABV1W2Y4</accession>
<evidence type="ECO:0000313" key="4">
    <source>
        <dbReference type="Proteomes" id="UP001458415"/>
    </source>
</evidence>
<dbReference type="Gene3D" id="3.40.605.10">
    <property type="entry name" value="Aldehyde Dehydrogenase, Chain A, domain 1"/>
    <property type="match status" value="1"/>
</dbReference>
<organism evidence="3 4">
    <name type="scientific">Streptomyces carpinensis</name>
    <dbReference type="NCBI Taxonomy" id="66369"/>
    <lineage>
        <taxon>Bacteria</taxon>
        <taxon>Bacillati</taxon>
        <taxon>Actinomycetota</taxon>
        <taxon>Actinomycetes</taxon>
        <taxon>Kitasatosporales</taxon>
        <taxon>Streptomycetaceae</taxon>
        <taxon>Streptomyces</taxon>
    </lineage>
</organism>
<evidence type="ECO:0000259" key="2">
    <source>
        <dbReference type="Pfam" id="PF00171"/>
    </source>
</evidence>
<dbReference type="EMBL" id="JBEPCU010000181">
    <property type="protein sequence ID" value="MER6977992.1"/>
    <property type="molecule type" value="Genomic_DNA"/>
</dbReference>
<dbReference type="InterPro" id="IPR015590">
    <property type="entry name" value="Aldehyde_DH_dom"/>
</dbReference>
<sequence length="56" mass="5710">MPRVPADEILIAGHWRRGGGLPIHTVNPADGTVITTVHAASVEDVEEAARAAAAAA</sequence>
<dbReference type="Pfam" id="PF00171">
    <property type="entry name" value="Aldedh"/>
    <property type="match status" value="1"/>
</dbReference>
<keyword evidence="4" id="KW-1185">Reference proteome</keyword>
<dbReference type="InterPro" id="IPR016162">
    <property type="entry name" value="Ald_DH_N"/>
</dbReference>
<dbReference type="Proteomes" id="UP001458415">
    <property type="component" value="Unassembled WGS sequence"/>
</dbReference>